<reference evidence="1 2" key="1">
    <citation type="submission" date="2009-11" db="EMBL/GenBank/DDBJ databases">
        <authorList>
            <person name="Weinstock G."/>
            <person name="Sodergren E."/>
            <person name="Clifton S."/>
            <person name="Fulton L."/>
            <person name="Fulton B."/>
            <person name="Courtney L."/>
            <person name="Fronick C."/>
            <person name="Harrison M."/>
            <person name="Strong C."/>
            <person name="Farmer C."/>
            <person name="Delahaunty K."/>
            <person name="Markovic C."/>
            <person name="Hall O."/>
            <person name="Minx P."/>
            <person name="Tomlinson C."/>
            <person name="Mitreva M."/>
            <person name="Nelson J."/>
            <person name="Hou S."/>
            <person name="Wollam A."/>
            <person name="Pepin K.H."/>
            <person name="Johnson M."/>
            <person name="Bhonagiri V."/>
            <person name="Nash W.E."/>
            <person name="Warren W."/>
            <person name="Chinwalla A."/>
            <person name="Mardis E.R."/>
            <person name="Wilson R.K."/>
        </authorList>
    </citation>
    <scope>NUCLEOTIDE SEQUENCE [LARGE SCALE GENOMIC DNA]</scope>
    <source>
        <strain evidence="1 2">F0302</strain>
    </source>
</reference>
<dbReference type="Proteomes" id="UP000004079">
    <property type="component" value="Unassembled WGS sequence"/>
</dbReference>
<dbReference type="EMBL" id="ACUZ02000029">
    <property type="protein sequence ID" value="EFB32122.1"/>
    <property type="molecule type" value="Genomic_DNA"/>
</dbReference>
<dbReference type="STRING" id="649760.HMPREF0971_01570"/>
<accession>D1QRG4</accession>
<evidence type="ECO:0000313" key="1">
    <source>
        <dbReference type="EMBL" id="EFB32122.1"/>
    </source>
</evidence>
<protein>
    <submittedName>
        <fullName evidence="1">Uncharacterized protein</fullName>
    </submittedName>
</protein>
<organism evidence="1 2">
    <name type="scientific">Segatella oris F0302</name>
    <dbReference type="NCBI Taxonomy" id="649760"/>
    <lineage>
        <taxon>Bacteria</taxon>
        <taxon>Pseudomonadati</taxon>
        <taxon>Bacteroidota</taxon>
        <taxon>Bacteroidia</taxon>
        <taxon>Bacteroidales</taxon>
        <taxon>Prevotellaceae</taxon>
        <taxon>Segatella</taxon>
    </lineage>
</organism>
<name>D1QRG4_9BACT</name>
<dbReference type="HOGENOM" id="CLU_3294395_0_0_10"/>
<gene>
    <name evidence="1" type="ORF">HMPREF0971_01570</name>
</gene>
<sequence>MIIKINVKYEIKSYRKALQFASNQHITCFILRRHLMQIAM</sequence>
<comment type="caution">
    <text evidence="1">The sequence shown here is derived from an EMBL/GenBank/DDBJ whole genome shotgun (WGS) entry which is preliminary data.</text>
</comment>
<proteinExistence type="predicted"/>
<dbReference type="AlphaFoldDB" id="D1QRG4"/>
<evidence type="ECO:0000313" key="2">
    <source>
        <dbReference type="Proteomes" id="UP000004079"/>
    </source>
</evidence>